<dbReference type="GO" id="GO:0000479">
    <property type="term" value="P:endonucleolytic cleavage of tricistronic rRNA transcript (SSU-rRNA, 5.8S rRNA, LSU-rRNA)"/>
    <property type="evidence" value="ECO:0007669"/>
    <property type="project" value="TreeGrafter"/>
</dbReference>
<dbReference type="PANTHER" id="PTHR11096:SF1">
    <property type="entry name" value="RNA 3'-TERMINAL PHOSPHATE CYCLASE-LIKE PROTEIN"/>
    <property type="match status" value="1"/>
</dbReference>
<dbReference type="InterPro" id="IPR036553">
    <property type="entry name" value="RPTC_insert"/>
</dbReference>
<dbReference type="InterPro" id="IPR037136">
    <property type="entry name" value="RNA3'_phos_cyclase_dom_sf"/>
</dbReference>
<dbReference type="InterPro" id="IPR000228">
    <property type="entry name" value="RNA3'_term_phos_cyc"/>
</dbReference>
<protein>
    <submittedName>
        <fullName evidence="5">RNA 3 -terminal phosphate cyclase</fullName>
    </submittedName>
</protein>
<comment type="caution">
    <text evidence="5">The sequence shown here is derived from an EMBL/GenBank/DDBJ whole genome shotgun (WGS) entry which is preliminary data.</text>
</comment>
<dbReference type="PIRSF" id="PIRSF005378">
    <property type="entry name" value="RNA3'_term_phos_cycl_euk"/>
    <property type="match status" value="1"/>
</dbReference>
<evidence type="ECO:0000313" key="6">
    <source>
        <dbReference type="Proteomes" id="UP001152795"/>
    </source>
</evidence>
<evidence type="ECO:0000256" key="4">
    <source>
        <dbReference type="ARBA" id="ARBA00023242"/>
    </source>
</evidence>
<dbReference type="InterPro" id="IPR020719">
    <property type="entry name" value="RNA3'_term_phos_cycl-like_CS"/>
</dbReference>
<dbReference type="EMBL" id="CACRXK020011841">
    <property type="protein sequence ID" value="CAB4022169.1"/>
    <property type="molecule type" value="Genomic_DNA"/>
</dbReference>
<dbReference type="Proteomes" id="UP001152795">
    <property type="component" value="Unassembled WGS sequence"/>
</dbReference>
<evidence type="ECO:0000313" key="5">
    <source>
        <dbReference type="EMBL" id="CAB4022169.1"/>
    </source>
</evidence>
<keyword evidence="6" id="KW-1185">Reference proteome</keyword>
<dbReference type="Gene3D" id="3.65.10.20">
    <property type="entry name" value="RNA 3'-terminal phosphate cyclase domain"/>
    <property type="match status" value="1"/>
</dbReference>
<keyword evidence="3" id="KW-0690">Ribosome biogenesis</keyword>
<evidence type="ECO:0000256" key="2">
    <source>
        <dbReference type="ARBA" id="ARBA00007089"/>
    </source>
</evidence>
<dbReference type="InterPro" id="IPR013791">
    <property type="entry name" value="RNA3'-term_phos_cycl_insert"/>
</dbReference>
<dbReference type="GO" id="GO:0005730">
    <property type="term" value="C:nucleolus"/>
    <property type="evidence" value="ECO:0007669"/>
    <property type="project" value="UniProtKB-SubCell"/>
</dbReference>
<dbReference type="CDD" id="cd00875">
    <property type="entry name" value="RNA_Cyclase_Class_I"/>
    <property type="match status" value="1"/>
</dbReference>
<dbReference type="InterPro" id="IPR023797">
    <property type="entry name" value="RNA3'_phos_cyclase_dom"/>
</dbReference>
<evidence type="ECO:0000256" key="1">
    <source>
        <dbReference type="ARBA" id="ARBA00004604"/>
    </source>
</evidence>
<gene>
    <name evidence="5" type="ORF">PACLA_8A048354</name>
</gene>
<dbReference type="FunFam" id="3.30.360.20:FF:000001">
    <property type="entry name" value="RNA terminal phosphate cyclase-like 1"/>
    <property type="match status" value="1"/>
</dbReference>
<dbReference type="InterPro" id="IPR016443">
    <property type="entry name" value="RNA3'_term_phos_cyc_type_2"/>
</dbReference>
<accession>A0A6S7IZ68</accession>
<dbReference type="PANTHER" id="PTHR11096">
    <property type="entry name" value="RNA 3' TERMINAL PHOSPHATE CYCLASE"/>
    <property type="match status" value="1"/>
</dbReference>
<reference evidence="5" key="1">
    <citation type="submission" date="2020-04" db="EMBL/GenBank/DDBJ databases">
        <authorList>
            <person name="Alioto T."/>
            <person name="Alioto T."/>
            <person name="Gomez Garrido J."/>
        </authorList>
    </citation>
    <scope>NUCLEOTIDE SEQUENCE</scope>
    <source>
        <strain evidence="5">A484AB</strain>
    </source>
</reference>
<sequence length="374" mass="41033">MAADLTYEGCNFYRQRLVLSTLSGKSVRIKNIRSFDDDPGLKDFEAGFIRLLDKLTNGSKIEVNETGTSIFYKPGLLIGGTVDHDCSLQRSVGYFLESIVCLAPFCKRPLKLTLRGVTNDDEDPSADVIKTVTIPLMKRFLLDDEGLDLKIVKRGAAPNGGGEVVFSCPVRRTLRPLQFTEPGKIKRIRGLAYSVRVSPAMVNRIVDAAREMLNKCVSDIYIYTDHCKGSQAGRSSGFGLSLVAESTKGVLLSAENSSRSADEGNVISPEDLGRQTAVSLLEEIYRGGCVDSRHQCLPLLFMVLGQRDVSKLLTGPLSPYTIQFLRHLHDFFGVVFKVQSLSKDESDESMTGCDTHILLSCIGVGYSNVSKSIT</sequence>
<comment type="subcellular location">
    <subcellularLocation>
        <location evidence="1">Nucleus</location>
        <location evidence="1">Nucleolus</location>
    </subcellularLocation>
</comment>
<keyword evidence="4" id="KW-0539">Nucleus</keyword>
<dbReference type="NCBIfam" id="TIGR03400">
    <property type="entry name" value="18S_RNA_Rcl1p"/>
    <property type="match status" value="1"/>
</dbReference>
<dbReference type="SUPFAM" id="SSF55205">
    <property type="entry name" value="EPT/RTPC-like"/>
    <property type="match status" value="1"/>
</dbReference>
<evidence type="ECO:0000256" key="3">
    <source>
        <dbReference type="ARBA" id="ARBA00022517"/>
    </source>
</evidence>
<dbReference type="PROSITE" id="PS01287">
    <property type="entry name" value="RTC"/>
    <property type="match status" value="1"/>
</dbReference>
<dbReference type="Gene3D" id="3.30.360.20">
    <property type="entry name" value="RNA 3'-terminal phosphate cyclase, insert domain"/>
    <property type="match status" value="1"/>
</dbReference>
<comment type="similarity">
    <text evidence="2">Belongs to the RNA 3'-terminal cyclase family. Type 2 subfamily.</text>
</comment>
<dbReference type="OrthoDB" id="1911237at2759"/>
<organism evidence="5 6">
    <name type="scientific">Paramuricea clavata</name>
    <name type="common">Red gorgonian</name>
    <name type="synonym">Violescent sea-whip</name>
    <dbReference type="NCBI Taxonomy" id="317549"/>
    <lineage>
        <taxon>Eukaryota</taxon>
        <taxon>Metazoa</taxon>
        <taxon>Cnidaria</taxon>
        <taxon>Anthozoa</taxon>
        <taxon>Octocorallia</taxon>
        <taxon>Malacalcyonacea</taxon>
        <taxon>Plexauridae</taxon>
        <taxon>Paramuricea</taxon>
    </lineage>
</organism>
<proteinExistence type="inferred from homology"/>
<name>A0A6S7IZ68_PARCT</name>
<dbReference type="Pfam" id="PF05189">
    <property type="entry name" value="RTC_insert"/>
    <property type="match status" value="1"/>
</dbReference>
<dbReference type="GO" id="GO:0004521">
    <property type="term" value="F:RNA endonuclease activity"/>
    <property type="evidence" value="ECO:0007669"/>
    <property type="project" value="TreeGrafter"/>
</dbReference>
<dbReference type="AlphaFoldDB" id="A0A6S7IZ68"/>
<dbReference type="InterPro" id="IPR013792">
    <property type="entry name" value="RNA3'P_cycl/enolpyr_Trfase_a/b"/>
</dbReference>
<dbReference type="Pfam" id="PF01137">
    <property type="entry name" value="RTC"/>
    <property type="match status" value="1"/>
</dbReference>